<keyword evidence="4" id="KW-0964">Secreted</keyword>
<proteinExistence type="predicted"/>
<feature type="domain" description="UPAR/Ly6" evidence="11">
    <location>
        <begin position="21"/>
        <end position="110"/>
    </location>
</feature>
<dbReference type="AlphaFoldDB" id="A0AAW1BLI6"/>
<evidence type="ECO:0000256" key="1">
    <source>
        <dbReference type="ARBA" id="ARBA00004236"/>
    </source>
</evidence>
<evidence type="ECO:0000256" key="5">
    <source>
        <dbReference type="ARBA" id="ARBA00022729"/>
    </source>
</evidence>
<dbReference type="CDD" id="cd23543">
    <property type="entry name" value="TFP_LU_ECD_Ly6E"/>
    <property type="match status" value="1"/>
</dbReference>
<feature type="chain" id="PRO_5043968205" evidence="10">
    <location>
        <begin position="21"/>
        <end position="126"/>
    </location>
</feature>
<dbReference type="GO" id="GO:0030550">
    <property type="term" value="F:acetylcholine receptor inhibitor activity"/>
    <property type="evidence" value="ECO:0007669"/>
    <property type="project" value="TreeGrafter"/>
</dbReference>
<dbReference type="GO" id="GO:0005886">
    <property type="term" value="C:plasma membrane"/>
    <property type="evidence" value="ECO:0007669"/>
    <property type="project" value="UniProtKB-SubCell"/>
</dbReference>
<comment type="caution">
    <text evidence="12">The sequence shown here is derived from an EMBL/GenBank/DDBJ whole genome shotgun (WGS) entry which is preliminary data.</text>
</comment>
<keyword evidence="3" id="KW-1003">Cell membrane</keyword>
<dbReference type="Gene3D" id="2.10.60.10">
    <property type="entry name" value="CD59"/>
    <property type="match status" value="1"/>
</dbReference>
<evidence type="ECO:0000256" key="8">
    <source>
        <dbReference type="ARBA" id="ARBA00023180"/>
    </source>
</evidence>
<evidence type="ECO:0000256" key="6">
    <source>
        <dbReference type="ARBA" id="ARBA00023136"/>
    </source>
</evidence>
<dbReference type="Pfam" id="PF00087">
    <property type="entry name" value="Toxin_TOLIP"/>
    <property type="match status" value="1"/>
</dbReference>
<name>A0AAW1BLI6_CROAD</name>
<evidence type="ECO:0000259" key="11">
    <source>
        <dbReference type="SMART" id="SM00134"/>
    </source>
</evidence>
<dbReference type="EMBL" id="JAOTOJ010000003">
    <property type="protein sequence ID" value="KAK9402909.1"/>
    <property type="molecule type" value="Genomic_DNA"/>
</dbReference>
<gene>
    <name evidence="12" type="ORF">NXF25_007736</name>
</gene>
<organism evidence="12 13">
    <name type="scientific">Crotalus adamanteus</name>
    <name type="common">Eastern diamondback rattlesnake</name>
    <dbReference type="NCBI Taxonomy" id="8729"/>
    <lineage>
        <taxon>Eukaryota</taxon>
        <taxon>Metazoa</taxon>
        <taxon>Chordata</taxon>
        <taxon>Craniata</taxon>
        <taxon>Vertebrata</taxon>
        <taxon>Euteleostomi</taxon>
        <taxon>Lepidosauria</taxon>
        <taxon>Squamata</taxon>
        <taxon>Bifurcata</taxon>
        <taxon>Unidentata</taxon>
        <taxon>Episquamata</taxon>
        <taxon>Toxicofera</taxon>
        <taxon>Serpentes</taxon>
        <taxon>Colubroidea</taxon>
        <taxon>Viperidae</taxon>
        <taxon>Crotalinae</taxon>
        <taxon>Crotalus</taxon>
    </lineage>
</organism>
<dbReference type="SMART" id="SM00134">
    <property type="entry name" value="LU"/>
    <property type="match status" value="1"/>
</dbReference>
<feature type="transmembrane region" description="Helical" evidence="9">
    <location>
        <begin position="105"/>
        <end position="123"/>
    </location>
</feature>
<evidence type="ECO:0000256" key="9">
    <source>
        <dbReference type="SAM" id="Phobius"/>
    </source>
</evidence>
<sequence>MKPFSAALLAGLLCVQTVSSLYCFKCDKVEDNAQCYHVESCGEDQRHCTTKYFGGGKGDNHKQLISKGCSATCPDVQFDVGMMAFSMKCCDHSFCNVSGAVGVKTSSLLLLVGTLISIFYILGAKL</sequence>
<keyword evidence="13" id="KW-1185">Reference proteome</keyword>
<dbReference type="InterPro" id="IPR016054">
    <property type="entry name" value="LY6_UPA_recep-like"/>
</dbReference>
<evidence type="ECO:0000313" key="13">
    <source>
        <dbReference type="Proteomes" id="UP001474421"/>
    </source>
</evidence>
<protein>
    <submittedName>
        <fullName evidence="12">Lymphocyte-antigen-6E-like</fullName>
    </submittedName>
</protein>
<reference evidence="12 13" key="1">
    <citation type="journal article" date="2024" name="Proc. Natl. Acad. Sci. U.S.A.">
        <title>The genetic regulatory architecture and epigenomic basis for age-related changes in rattlesnake venom.</title>
        <authorList>
            <person name="Hogan M.P."/>
            <person name="Holding M.L."/>
            <person name="Nystrom G.S."/>
            <person name="Colston T.J."/>
            <person name="Bartlett D.A."/>
            <person name="Mason A.J."/>
            <person name="Ellsworth S.A."/>
            <person name="Rautsaw R.M."/>
            <person name="Lawrence K.C."/>
            <person name="Strickland J.L."/>
            <person name="He B."/>
            <person name="Fraser P."/>
            <person name="Margres M.J."/>
            <person name="Gilbert D.M."/>
            <person name="Gibbs H.L."/>
            <person name="Parkinson C.L."/>
            <person name="Rokyta D.R."/>
        </authorList>
    </citation>
    <scope>NUCLEOTIDE SEQUENCE [LARGE SCALE GENOMIC DNA]</scope>
    <source>
        <strain evidence="12">DRR0105</strain>
    </source>
</reference>
<accession>A0AAW1BLI6</accession>
<evidence type="ECO:0000313" key="12">
    <source>
        <dbReference type="EMBL" id="KAK9402909.1"/>
    </source>
</evidence>
<keyword evidence="9" id="KW-0812">Transmembrane</keyword>
<feature type="signal peptide" evidence="10">
    <location>
        <begin position="1"/>
        <end position="20"/>
    </location>
</feature>
<dbReference type="InterPro" id="IPR051110">
    <property type="entry name" value="Ly-6/neurotoxin-like_GPI-ap"/>
</dbReference>
<dbReference type="GO" id="GO:0005576">
    <property type="term" value="C:extracellular region"/>
    <property type="evidence" value="ECO:0007669"/>
    <property type="project" value="UniProtKB-SubCell"/>
</dbReference>
<dbReference type="PANTHER" id="PTHR16983">
    <property type="entry name" value="UPAR/LY6 DOMAIN-CONTAINING PROTEIN"/>
    <property type="match status" value="1"/>
</dbReference>
<keyword evidence="6 9" id="KW-0472">Membrane</keyword>
<keyword evidence="9" id="KW-1133">Transmembrane helix</keyword>
<keyword evidence="5 10" id="KW-0732">Signal</keyword>
<evidence type="ECO:0000256" key="3">
    <source>
        <dbReference type="ARBA" id="ARBA00022475"/>
    </source>
</evidence>
<keyword evidence="8" id="KW-0325">Glycoprotein</keyword>
<evidence type="ECO:0000256" key="4">
    <source>
        <dbReference type="ARBA" id="ARBA00022525"/>
    </source>
</evidence>
<dbReference type="SUPFAM" id="SSF57302">
    <property type="entry name" value="Snake toxin-like"/>
    <property type="match status" value="1"/>
</dbReference>
<evidence type="ECO:0000256" key="10">
    <source>
        <dbReference type="SAM" id="SignalP"/>
    </source>
</evidence>
<dbReference type="InterPro" id="IPR035076">
    <property type="entry name" value="Toxin/TOLIP"/>
</dbReference>
<evidence type="ECO:0000256" key="7">
    <source>
        <dbReference type="ARBA" id="ARBA00023157"/>
    </source>
</evidence>
<comment type="subcellular location">
    <subcellularLocation>
        <location evidence="1">Cell membrane</location>
    </subcellularLocation>
    <subcellularLocation>
        <location evidence="2">Secreted</location>
    </subcellularLocation>
</comment>
<dbReference type="FunFam" id="2.10.60.10:FF:000003">
    <property type="entry name" value="lymphocyte antigen 6E isoform X1"/>
    <property type="match status" value="1"/>
</dbReference>
<dbReference type="InterPro" id="IPR045860">
    <property type="entry name" value="Snake_toxin-like_sf"/>
</dbReference>
<evidence type="ECO:0000256" key="2">
    <source>
        <dbReference type="ARBA" id="ARBA00004613"/>
    </source>
</evidence>
<dbReference type="PANTHER" id="PTHR16983:SF30">
    <property type="entry name" value="LYMPHOCYTE ANTIGEN 6 COMPLEX, LOCUS E-RELATED"/>
    <property type="match status" value="1"/>
</dbReference>
<dbReference type="Proteomes" id="UP001474421">
    <property type="component" value="Unassembled WGS sequence"/>
</dbReference>
<keyword evidence="7" id="KW-1015">Disulfide bond</keyword>